<accession>A0A9P1EBH9</accession>
<proteinExistence type="predicted"/>
<evidence type="ECO:0000313" key="3">
    <source>
        <dbReference type="Proteomes" id="UP001152484"/>
    </source>
</evidence>
<sequence length="440" mass="50202">MAYIMRSRYTNEELYLKLGTKVLVAMSCVAAAAVTPYAAFRPLSSLSCGGRHTHHAFSIMAGCFIVLIAYSSLLLCLSSIRRKLCSLSGKDVPRRHCFLNNSDLVKILTDLIGFGMASTFSVLNSHLEWDSINKCGVSFRHDMHKTLKEKPLLHSRSMILFLYGWEMFGMGLSNMRGKWGCTVYDLVLKSMIVISLEYLLVSRDVISGIFPLLVCTIAFVIGVVSKEWMKSVMMSSFPYPFYNTSKPFFAIYHNFLALGLMWLNAEKMLFYQRCRDDDGHMMKTLFLVLLVYCFSIVLLSVVHEKTTFFHKRRWWIDAVLEIYEFGFATTLPVFLDNCRCDGEGKLVLIFDTWRELKEKPLLSPQVIIFMLLWAVVGLCTTRSSPPVGSTTPKTYTHFELSLGLALSISFHYWTAAIYIPFLVSVVVVLLVCFKEFIHDE</sequence>
<feature type="transmembrane region" description="Helical" evidence="1">
    <location>
        <begin position="410"/>
        <end position="433"/>
    </location>
</feature>
<keyword evidence="3" id="KW-1185">Reference proteome</keyword>
<reference evidence="2" key="1">
    <citation type="submission" date="2022-07" db="EMBL/GenBank/DDBJ databases">
        <authorList>
            <person name="Macas J."/>
            <person name="Novak P."/>
            <person name="Neumann P."/>
        </authorList>
    </citation>
    <scope>NUCLEOTIDE SEQUENCE</scope>
</reference>
<keyword evidence="1" id="KW-0472">Membrane</keyword>
<comment type="caution">
    <text evidence="2">The sequence shown here is derived from an EMBL/GenBank/DDBJ whole genome shotgun (WGS) entry which is preliminary data.</text>
</comment>
<feature type="transmembrane region" description="Helical" evidence="1">
    <location>
        <begin position="59"/>
        <end position="80"/>
    </location>
</feature>
<dbReference type="EMBL" id="CAMAPE010000031">
    <property type="protein sequence ID" value="CAH9094133.1"/>
    <property type="molecule type" value="Genomic_DNA"/>
</dbReference>
<evidence type="ECO:0000256" key="1">
    <source>
        <dbReference type="SAM" id="Phobius"/>
    </source>
</evidence>
<protein>
    <submittedName>
        <fullName evidence="2">Uncharacterized protein</fullName>
    </submittedName>
</protein>
<feature type="transmembrane region" description="Helical" evidence="1">
    <location>
        <begin position="366"/>
        <end position="384"/>
    </location>
</feature>
<feature type="transmembrane region" description="Helical" evidence="1">
    <location>
        <begin position="179"/>
        <end position="199"/>
    </location>
</feature>
<feature type="non-terminal residue" evidence="2">
    <location>
        <position position="440"/>
    </location>
</feature>
<keyword evidence="1" id="KW-1133">Transmembrane helix</keyword>
<name>A0A9P1EBH9_CUSEU</name>
<organism evidence="2 3">
    <name type="scientific">Cuscuta europaea</name>
    <name type="common">European dodder</name>
    <dbReference type="NCBI Taxonomy" id="41803"/>
    <lineage>
        <taxon>Eukaryota</taxon>
        <taxon>Viridiplantae</taxon>
        <taxon>Streptophyta</taxon>
        <taxon>Embryophyta</taxon>
        <taxon>Tracheophyta</taxon>
        <taxon>Spermatophyta</taxon>
        <taxon>Magnoliopsida</taxon>
        <taxon>eudicotyledons</taxon>
        <taxon>Gunneridae</taxon>
        <taxon>Pentapetalae</taxon>
        <taxon>asterids</taxon>
        <taxon>lamiids</taxon>
        <taxon>Solanales</taxon>
        <taxon>Convolvulaceae</taxon>
        <taxon>Cuscuteae</taxon>
        <taxon>Cuscuta</taxon>
        <taxon>Cuscuta subgen. Cuscuta</taxon>
    </lineage>
</organism>
<gene>
    <name evidence="2" type="ORF">CEURO_LOCUS12602</name>
</gene>
<dbReference type="Proteomes" id="UP001152484">
    <property type="component" value="Unassembled WGS sequence"/>
</dbReference>
<keyword evidence="1" id="KW-0812">Transmembrane</keyword>
<feature type="transmembrane region" description="Helical" evidence="1">
    <location>
        <begin position="205"/>
        <end position="225"/>
    </location>
</feature>
<feature type="transmembrane region" description="Helical" evidence="1">
    <location>
        <begin position="246"/>
        <end position="265"/>
    </location>
</feature>
<feature type="transmembrane region" description="Helical" evidence="1">
    <location>
        <begin position="285"/>
        <end position="303"/>
    </location>
</feature>
<evidence type="ECO:0000313" key="2">
    <source>
        <dbReference type="EMBL" id="CAH9094133.1"/>
    </source>
</evidence>
<feature type="transmembrane region" description="Helical" evidence="1">
    <location>
        <begin position="21"/>
        <end position="39"/>
    </location>
</feature>
<dbReference type="AlphaFoldDB" id="A0A9P1EBH9"/>